<name>A0A2Z4JU63_9BURK</name>
<dbReference type="Proteomes" id="UP000248592">
    <property type="component" value="Chromosome"/>
</dbReference>
<evidence type="ECO:0000313" key="1">
    <source>
        <dbReference type="EMBL" id="AWW50223.1"/>
    </source>
</evidence>
<gene>
    <name evidence="1" type="ORF">Pas1_07435</name>
</gene>
<sequence>MTALSSLQLVNSKKSLKASPIVHRRNKLVAKIHEQLELCEAKMNGQLYAPKKLRTYINKQTGERMTVEGVKRIKEWHWTTPDGLIHLSVKYGSKVLPLAADGSNAIVCANKDALVQALKTLKVAVLDGELDLAIAKVSSYTKNNFHK</sequence>
<accession>A0A2Z4JU63</accession>
<dbReference type="EMBL" id="CP030085">
    <property type="protein sequence ID" value="AWW50223.1"/>
    <property type="molecule type" value="Genomic_DNA"/>
</dbReference>
<dbReference type="InterPro" id="IPR046581">
    <property type="entry name" value="DUF6641"/>
</dbReference>
<dbReference type="RefSeq" id="WP_112294914.1">
    <property type="nucleotide sequence ID" value="NZ_CBCSBS010000002.1"/>
</dbReference>
<proteinExistence type="predicted"/>
<protein>
    <submittedName>
        <fullName evidence="1">Uncharacterized protein</fullName>
    </submittedName>
</protein>
<organism evidence="1 2">
    <name type="scientific">Polynucleobacter paneuropaeus</name>
    <dbReference type="NCBI Taxonomy" id="2527775"/>
    <lineage>
        <taxon>Bacteria</taxon>
        <taxon>Pseudomonadati</taxon>
        <taxon>Pseudomonadota</taxon>
        <taxon>Betaproteobacteria</taxon>
        <taxon>Burkholderiales</taxon>
        <taxon>Burkholderiaceae</taxon>
        <taxon>Polynucleobacter</taxon>
    </lineage>
</organism>
<evidence type="ECO:0000313" key="2">
    <source>
        <dbReference type="Proteomes" id="UP000248592"/>
    </source>
</evidence>
<reference evidence="2" key="1">
    <citation type="submission" date="2018-06" db="EMBL/GenBank/DDBJ databases">
        <title>Description of a new Polynucleobacter species.</title>
        <authorList>
            <person name="Hahn M.W."/>
        </authorList>
    </citation>
    <scope>NUCLEOTIDE SEQUENCE [LARGE SCALE GENOMIC DNA]</scope>
    <source>
        <strain evidence="2">MG-25-Pas1-D2</strain>
    </source>
</reference>
<dbReference type="AlphaFoldDB" id="A0A2Z4JU63"/>
<dbReference type="Pfam" id="PF20346">
    <property type="entry name" value="DUF6641"/>
    <property type="match status" value="1"/>
</dbReference>